<protein>
    <submittedName>
        <fullName evidence="1">Uncharacterized protein</fullName>
    </submittedName>
</protein>
<sequence length="52" mass="5880">MPVLLKEAKDPLEFAILLSLLFEQNRTNCGFQSPITLIDGIKDPAEAYHYQS</sequence>
<dbReference type="EMBL" id="JH000399">
    <property type="protein sequence ID" value="EGW10630.1"/>
    <property type="molecule type" value="Genomic_DNA"/>
</dbReference>
<evidence type="ECO:0000313" key="2">
    <source>
        <dbReference type="Proteomes" id="UP000001075"/>
    </source>
</evidence>
<evidence type="ECO:0000313" key="1">
    <source>
        <dbReference type="EMBL" id="EGW10630.1"/>
    </source>
</evidence>
<dbReference type="Proteomes" id="UP000001075">
    <property type="component" value="Unassembled WGS sequence"/>
</dbReference>
<organism evidence="1 2">
    <name type="scientific">Cricetulus griseus</name>
    <name type="common">Chinese hamster</name>
    <name type="synonym">Cricetulus barabensis griseus</name>
    <dbReference type="NCBI Taxonomy" id="10029"/>
    <lineage>
        <taxon>Eukaryota</taxon>
        <taxon>Metazoa</taxon>
        <taxon>Chordata</taxon>
        <taxon>Craniata</taxon>
        <taxon>Vertebrata</taxon>
        <taxon>Euteleostomi</taxon>
        <taxon>Mammalia</taxon>
        <taxon>Eutheria</taxon>
        <taxon>Euarchontoglires</taxon>
        <taxon>Glires</taxon>
        <taxon>Rodentia</taxon>
        <taxon>Myomorpha</taxon>
        <taxon>Muroidea</taxon>
        <taxon>Cricetidae</taxon>
        <taxon>Cricetinae</taxon>
        <taxon>Cricetulus</taxon>
    </lineage>
</organism>
<proteinExistence type="predicted"/>
<accession>G3HI94</accession>
<dbReference type="AlphaFoldDB" id="G3HI94"/>
<dbReference type="InParanoid" id="G3HI94"/>
<name>G3HI94_CRIGR</name>
<reference evidence="2" key="1">
    <citation type="journal article" date="2011" name="Nat. Biotechnol.">
        <title>The genomic sequence of the Chinese hamster ovary (CHO)-K1 cell line.</title>
        <authorList>
            <person name="Xu X."/>
            <person name="Nagarajan H."/>
            <person name="Lewis N.E."/>
            <person name="Pan S."/>
            <person name="Cai Z."/>
            <person name="Liu X."/>
            <person name="Chen W."/>
            <person name="Xie M."/>
            <person name="Wang W."/>
            <person name="Hammond S."/>
            <person name="Andersen M.R."/>
            <person name="Neff N."/>
            <person name="Passarelli B."/>
            <person name="Koh W."/>
            <person name="Fan H.C."/>
            <person name="Wang J."/>
            <person name="Gui Y."/>
            <person name="Lee K.H."/>
            <person name="Betenbaugh M.J."/>
            <person name="Quake S.R."/>
            <person name="Famili I."/>
            <person name="Palsson B.O."/>
            <person name="Wang J."/>
        </authorList>
    </citation>
    <scope>NUCLEOTIDE SEQUENCE [LARGE SCALE GENOMIC DNA]</scope>
    <source>
        <strain evidence="2">CHO K1 cell line</strain>
    </source>
</reference>
<gene>
    <name evidence="1" type="ORF">I79_010361</name>
</gene>